<gene>
    <name evidence="1" type="ORF">Enr10x_35420</name>
</gene>
<keyword evidence="2" id="KW-1185">Reference proteome</keyword>
<dbReference type="Proteomes" id="UP000315647">
    <property type="component" value="Chromosome"/>
</dbReference>
<dbReference type="AlphaFoldDB" id="A0A518A8L1"/>
<reference evidence="1 2" key="1">
    <citation type="submission" date="2019-03" db="EMBL/GenBank/DDBJ databases">
        <title>Deep-cultivation of Planctomycetes and their phenomic and genomic characterization uncovers novel biology.</title>
        <authorList>
            <person name="Wiegand S."/>
            <person name="Jogler M."/>
            <person name="Boedeker C."/>
            <person name="Pinto D."/>
            <person name="Vollmers J."/>
            <person name="Rivas-Marin E."/>
            <person name="Kohn T."/>
            <person name="Peeters S.H."/>
            <person name="Heuer A."/>
            <person name="Rast P."/>
            <person name="Oberbeckmann S."/>
            <person name="Bunk B."/>
            <person name="Jeske O."/>
            <person name="Meyerdierks A."/>
            <person name="Storesund J.E."/>
            <person name="Kallscheuer N."/>
            <person name="Luecker S."/>
            <person name="Lage O.M."/>
            <person name="Pohl T."/>
            <person name="Merkel B.J."/>
            <person name="Hornburger P."/>
            <person name="Mueller R.-W."/>
            <person name="Bruemmer F."/>
            <person name="Labrenz M."/>
            <person name="Spormann A.M."/>
            <person name="Op den Camp H."/>
            <person name="Overmann J."/>
            <person name="Amann R."/>
            <person name="Jetten M.S.M."/>
            <person name="Mascher T."/>
            <person name="Medema M.H."/>
            <person name="Devos D.P."/>
            <person name="Kaster A.-K."/>
            <person name="Ovreas L."/>
            <person name="Rohde M."/>
            <person name="Galperin M.Y."/>
            <person name="Jogler C."/>
        </authorList>
    </citation>
    <scope>NUCLEOTIDE SEQUENCE [LARGE SCALE GENOMIC DNA]</scope>
    <source>
        <strain evidence="1 2">Enr10</strain>
    </source>
</reference>
<name>A0A518A8L1_9PLAN</name>
<organism evidence="1 2">
    <name type="scientific">Gimesia panareensis</name>
    <dbReference type="NCBI Taxonomy" id="2527978"/>
    <lineage>
        <taxon>Bacteria</taxon>
        <taxon>Pseudomonadati</taxon>
        <taxon>Planctomycetota</taxon>
        <taxon>Planctomycetia</taxon>
        <taxon>Planctomycetales</taxon>
        <taxon>Planctomycetaceae</taxon>
        <taxon>Gimesia</taxon>
    </lineage>
</organism>
<protein>
    <submittedName>
        <fullName evidence="1">Uncharacterized protein</fullName>
    </submittedName>
</protein>
<dbReference type="EMBL" id="CP037421">
    <property type="protein sequence ID" value="QDT28203.1"/>
    <property type="molecule type" value="Genomic_DNA"/>
</dbReference>
<proteinExistence type="predicted"/>
<sequence length="86" mass="10069">MQRESFPVPYYAEAWFRNNPTTLSALSDILFPRPSLTLQIIRLVWHPEYILLKGYRLRSPTQNRQGNNVCSLIPSTAPRTVFYSRL</sequence>
<evidence type="ECO:0000313" key="1">
    <source>
        <dbReference type="EMBL" id="QDT28203.1"/>
    </source>
</evidence>
<accession>A0A518A8L1</accession>
<accession>A0A517Q9A0</accession>
<evidence type="ECO:0000313" key="2">
    <source>
        <dbReference type="Proteomes" id="UP000315647"/>
    </source>
</evidence>